<dbReference type="Proteomes" id="UP001635817">
    <property type="component" value="Unassembled WGS sequence"/>
</dbReference>
<evidence type="ECO:0000313" key="3">
    <source>
        <dbReference type="Proteomes" id="UP001635817"/>
    </source>
</evidence>
<feature type="region of interest" description="Disordered" evidence="1">
    <location>
        <begin position="64"/>
        <end position="116"/>
    </location>
</feature>
<evidence type="ECO:0008006" key="4">
    <source>
        <dbReference type="Google" id="ProtNLM"/>
    </source>
</evidence>
<gene>
    <name evidence="2" type="ORF">ACK4CP_04135</name>
</gene>
<dbReference type="EMBL" id="JBKBDE010000001">
    <property type="protein sequence ID" value="MFN6549566.1"/>
    <property type="molecule type" value="Genomic_DNA"/>
</dbReference>
<keyword evidence="3" id="KW-1185">Reference proteome</keyword>
<name>A0ABW9LSL6_9MYCO</name>
<dbReference type="RefSeq" id="WP_409548509.1">
    <property type="nucleotide sequence ID" value="NZ_JBKBDE010000001.1"/>
</dbReference>
<evidence type="ECO:0000313" key="2">
    <source>
        <dbReference type="EMBL" id="MFN6549566.1"/>
    </source>
</evidence>
<reference evidence="2 3" key="1">
    <citation type="submission" date="2024-12" db="EMBL/GenBank/DDBJ databases">
        <title>The coexistence of Mycolicibacterium septicum and Mycolicibacterium nivoides in clinical samples.</title>
        <authorList>
            <person name="Wang C."/>
            <person name="Feng Y."/>
            <person name="Zong Z."/>
        </authorList>
    </citation>
    <scope>NUCLEOTIDE SEQUENCE [LARGE SCALE GENOMIC DNA]</scope>
    <source>
        <strain evidence="2 3">120310</strain>
    </source>
</reference>
<comment type="caution">
    <text evidence="2">The sequence shown here is derived from an EMBL/GenBank/DDBJ whole genome shotgun (WGS) entry which is preliminary data.</text>
</comment>
<evidence type="ECO:0000256" key="1">
    <source>
        <dbReference type="SAM" id="MobiDB-lite"/>
    </source>
</evidence>
<sequence length="116" mass="13118">MAQTDDQHARRAQITKELERMATLKRPLTKRELWRLGEIIAQTKALAEEHDNQEFRRLHKAAKLVRNAKGPRRPDSKPPRPAGLDAVLPSGLVHSRRLRQADREVQGGLPASGRGH</sequence>
<accession>A0ABW9LSL6</accession>
<proteinExistence type="predicted"/>
<organism evidence="2 3">
    <name type="scientific">Mycolicibacterium septicum</name>
    <dbReference type="NCBI Taxonomy" id="98668"/>
    <lineage>
        <taxon>Bacteria</taxon>
        <taxon>Bacillati</taxon>
        <taxon>Actinomycetota</taxon>
        <taxon>Actinomycetes</taxon>
        <taxon>Mycobacteriales</taxon>
        <taxon>Mycobacteriaceae</taxon>
        <taxon>Mycolicibacterium</taxon>
    </lineage>
</organism>
<protein>
    <recommendedName>
        <fullName evidence="4">Transposase</fullName>
    </recommendedName>
</protein>